<dbReference type="RefSeq" id="WP_132124731.1">
    <property type="nucleotide sequence ID" value="NZ_SLWS01000013.1"/>
</dbReference>
<dbReference type="GO" id="GO:0004497">
    <property type="term" value="F:monooxygenase activity"/>
    <property type="evidence" value="ECO:0007669"/>
    <property type="project" value="UniProtKB-KW"/>
</dbReference>
<dbReference type="PANTHER" id="PTHR47178">
    <property type="entry name" value="MONOOXYGENASE, FAD-BINDING"/>
    <property type="match status" value="1"/>
</dbReference>
<dbReference type="SUPFAM" id="SSF51905">
    <property type="entry name" value="FAD/NAD(P)-binding domain"/>
    <property type="match status" value="1"/>
</dbReference>
<keyword evidence="2" id="KW-0274">FAD</keyword>
<dbReference type="InterPro" id="IPR002938">
    <property type="entry name" value="FAD-bd"/>
</dbReference>
<dbReference type="Proteomes" id="UP000295680">
    <property type="component" value="Unassembled WGS sequence"/>
</dbReference>
<evidence type="ECO:0000313" key="7">
    <source>
        <dbReference type="Proteomes" id="UP000295680"/>
    </source>
</evidence>
<reference evidence="6 7" key="1">
    <citation type="submission" date="2019-03" db="EMBL/GenBank/DDBJ databases">
        <title>Genomic Encyclopedia of Type Strains, Phase IV (KMG-IV): sequencing the most valuable type-strain genomes for metagenomic binning, comparative biology and taxonomic classification.</title>
        <authorList>
            <person name="Goeker M."/>
        </authorList>
    </citation>
    <scope>NUCLEOTIDE SEQUENCE [LARGE SCALE GENOMIC DNA]</scope>
    <source>
        <strain evidence="6 7">DSM 45934</strain>
    </source>
</reference>
<feature type="domain" description="FAD-binding" evidence="5">
    <location>
        <begin position="312"/>
        <end position="362"/>
    </location>
</feature>
<dbReference type="PANTHER" id="PTHR47178:SF5">
    <property type="entry name" value="FAD-BINDING DOMAIN-CONTAINING PROTEIN"/>
    <property type="match status" value="1"/>
</dbReference>
<dbReference type="Gene3D" id="3.50.50.60">
    <property type="entry name" value="FAD/NAD(P)-binding domain"/>
    <property type="match status" value="1"/>
</dbReference>
<evidence type="ECO:0000259" key="5">
    <source>
        <dbReference type="Pfam" id="PF01494"/>
    </source>
</evidence>
<evidence type="ECO:0000256" key="1">
    <source>
        <dbReference type="ARBA" id="ARBA00022630"/>
    </source>
</evidence>
<evidence type="ECO:0000256" key="4">
    <source>
        <dbReference type="ARBA" id="ARBA00023033"/>
    </source>
</evidence>
<dbReference type="Pfam" id="PF01494">
    <property type="entry name" value="FAD_binding_3"/>
    <property type="match status" value="1"/>
</dbReference>
<protein>
    <submittedName>
        <fullName evidence="6">2-polyprenyl-6-methoxyphenol hydroxylase-like FAD-dependent oxidoreductase</fullName>
    </submittedName>
</protein>
<name>A0A4R2J0D9_9PSEU</name>
<dbReference type="InterPro" id="IPR036188">
    <property type="entry name" value="FAD/NAD-bd_sf"/>
</dbReference>
<sequence length="427" mass="46273">MKRQHHVVVIGGGTGGLCLAQALHKAGVSVAVYERSRTRTERLQGYRVHINPHGSQALHECLPADLWQRFVDTCGSSGGNFAFLTEQLDELLEIGDDLIGSADPASGHHSVSRITLHQVLSAGLDGILHYDKEFVRYERNSDGTVTCHFADGTTATGDIVVAADGGGSRVRQQYLPSAGRVDTGIVTVAGKFPLTDATRNLLPSRLVDGPNNILPKPGRFMFCAPHDLADGRNDETYDHDKVLFDNTTSYVMWAFAAGRSRFPANVSDVDGIGLRNTVGRMIEDWHPGLRTLVAGTPGEAVSLLPIRTSVPVKQWPTTNITLLGDAIHSMTPFGGIGANTALRDARLLSHNIIDAVQQDRDMLAAIADYERQMVEYGFAAVRSSLRNATQAVSEATIGRVMFKTILRVCSAVPMLKRKMFSDLGSSE</sequence>
<keyword evidence="4" id="KW-0503">Monooxygenase</keyword>
<keyword evidence="7" id="KW-1185">Reference proteome</keyword>
<comment type="caution">
    <text evidence="6">The sequence shown here is derived from an EMBL/GenBank/DDBJ whole genome shotgun (WGS) entry which is preliminary data.</text>
</comment>
<proteinExistence type="predicted"/>
<dbReference type="OrthoDB" id="3322136at2"/>
<dbReference type="GO" id="GO:0071949">
    <property type="term" value="F:FAD binding"/>
    <property type="evidence" value="ECO:0007669"/>
    <property type="project" value="InterPro"/>
</dbReference>
<dbReference type="AlphaFoldDB" id="A0A4R2J0D9"/>
<organism evidence="6 7">
    <name type="scientific">Actinocrispum wychmicini</name>
    <dbReference type="NCBI Taxonomy" id="1213861"/>
    <lineage>
        <taxon>Bacteria</taxon>
        <taxon>Bacillati</taxon>
        <taxon>Actinomycetota</taxon>
        <taxon>Actinomycetes</taxon>
        <taxon>Pseudonocardiales</taxon>
        <taxon>Pseudonocardiaceae</taxon>
        <taxon>Actinocrispum</taxon>
    </lineage>
</organism>
<evidence type="ECO:0000256" key="3">
    <source>
        <dbReference type="ARBA" id="ARBA00023002"/>
    </source>
</evidence>
<dbReference type="Pfam" id="PF13450">
    <property type="entry name" value="NAD_binding_8"/>
    <property type="match status" value="1"/>
</dbReference>
<dbReference type="EMBL" id="SLWS01000013">
    <property type="protein sequence ID" value="TCO50782.1"/>
    <property type="molecule type" value="Genomic_DNA"/>
</dbReference>
<keyword evidence="3" id="KW-0560">Oxidoreductase</keyword>
<gene>
    <name evidence="6" type="ORF">EV192_113162</name>
</gene>
<accession>A0A4R2J0D9</accession>
<dbReference type="PRINTS" id="PR00420">
    <property type="entry name" value="RNGMNOXGNASE"/>
</dbReference>
<keyword evidence="1" id="KW-0285">Flavoprotein</keyword>
<evidence type="ECO:0000256" key="2">
    <source>
        <dbReference type="ARBA" id="ARBA00022827"/>
    </source>
</evidence>
<evidence type="ECO:0000313" key="6">
    <source>
        <dbReference type="EMBL" id="TCO50782.1"/>
    </source>
</evidence>